<comment type="similarity">
    <text evidence="1">Belongs to the FAM167 (SEC) family.</text>
</comment>
<evidence type="ECO:0000313" key="4">
    <source>
        <dbReference type="Proteomes" id="UP000029965"/>
    </source>
</evidence>
<reference evidence="3" key="3">
    <citation type="submission" date="2025-09" db="UniProtKB">
        <authorList>
            <consortium name="Ensembl"/>
        </authorList>
    </citation>
    <scope>IDENTIFICATION</scope>
</reference>
<feature type="region of interest" description="Disordered" evidence="2">
    <location>
        <begin position="1"/>
        <end position="26"/>
    </location>
</feature>
<dbReference type="EMBL" id="AQIB01160186">
    <property type="status" value="NOT_ANNOTATED_CDS"/>
    <property type="molecule type" value="Genomic_DNA"/>
</dbReference>
<dbReference type="AlphaFoldDB" id="A0A0D9RWH8"/>
<gene>
    <name evidence="3" type="primary">FAM167A</name>
</gene>
<evidence type="ECO:0000313" key="3">
    <source>
        <dbReference type="Ensembl" id="ENSCSAP00000012967.1"/>
    </source>
</evidence>
<dbReference type="GeneID" id="103215329"/>
<accession>A0A0D9RWH8</accession>
<dbReference type="Ensembl" id="ENSCSAT00000015013.1">
    <property type="protein sequence ID" value="ENSCSAP00000012967.1"/>
    <property type="gene ID" value="ENSCSAG00000016918.1"/>
</dbReference>
<dbReference type="STRING" id="60711.ENSCSAP00000012967"/>
<dbReference type="PANTHER" id="PTHR32289:SF3">
    <property type="entry name" value="PROTEIN FAM167A"/>
    <property type="match status" value="1"/>
</dbReference>
<dbReference type="Bgee" id="ENSCSAG00000016918">
    <property type="expression patterns" value="Expressed in pituitary gland and 3 other cell types or tissues"/>
</dbReference>
<keyword evidence="4" id="KW-1185">Reference proteome</keyword>
<dbReference type="EMBL" id="AQIB01160185">
    <property type="status" value="NOT_ANNOTATED_CDS"/>
    <property type="molecule type" value="Genomic_DNA"/>
</dbReference>
<dbReference type="GeneTree" id="ENSGT00940000159097"/>
<reference evidence="3" key="2">
    <citation type="submission" date="2025-08" db="UniProtKB">
        <authorList>
            <consortium name="Ensembl"/>
        </authorList>
    </citation>
    <scope>IDENTIFICATION</scope>
</reference>
<protein>
    <submittedName>
        <fullName evidence="3">Family with sequence similarity 167 member A</fullName>
    </submittedName>
</protein>
<proteinExistence type="inferred from homology"/>
<evidence type="ECO:0000256" key="2">
    <source>
        <dbReference type="SAM" id="MobiDB-lite"/>
    </source>
</evidence>
<dbReference type="OrthoDB" id="5965452at2759"/>
<dbReference type="OMA" id="PQIHIEE"/>
<dbReference type="InterPro" id="IPR051771">
    <property type="entry name" value="FAM167_domain"/>
</dbReference>
<dbReference type="EMBL" id="AQIB01160184">
    <property type="status" value="NOT_ANNOTATED_CDS"/>
    <property type="molecule type" value="Genomic_DNA"/>
</dbReference>
<name>A0A0D9RWH8_CHLSB</name>
<dbReference type="InterPro" id="IPR024280">
    <property type="entry name" value="FAM167"/>
</dbReference>
<evidence type="ECO:0000256" key="1">
    <source>
        <dbReference type="ARBA" id="ARBA00005489"/>
    </source>
</evidence>
<dbReference type="Pfam" id="PF11652">
    <property type="entry name" value="FAM167"/>
    <property type="match status" value="1"/>
</dbReference>
<dbReference type="PANTHER" id="PTHR32289">
    <property type="entry name" value="PROTEIN FAM167A"/>
    <property type="match status" value="1"/>
</dbReference>
<organism evidence="3 4">
    <name type="scientific">Chlorocebus sabaeus</name>
    <name type="common">Green monkey</name>
    <name type="synonym">Simia sabaea</name>
    <dbReference type="NCBI Taxonomy" id="60711"/>
    <lineage>
        <taxon>Eukaryota</taxon>
        <taxon>Metazoa</taxon>
        <taxon>Chordata</taxon>
        <taxon>Craniata</taxon>
        <taxon>Vertebrata</taxon>
        <taxon>Euteleostomi</taxon>
        <taxon>Mammalia</taxon>
        <taxon>Eutheria</taxon>
        <taxon>Euarchontoglires</taxon>
        <taxon>Primates</taxon>
        <taxon>Haplorrhini</taxon>
        <taxon>Catarrhini</taxon>
        <taxon>Cercopithecidae</taxon>
        <taxon>Cercopithecinae</taxon>
        <taxon>Chlorocebus</taxon>
    </lineage>
</organism>
<sequence>MSVPQIHVEEVGAEEGAGAAAPPDDHLRSLKALTEKLRLETRRPSYLEWQARLEEQTWPFPRPAAEPQASLEEGEHGGQEPLLPLREPGQYAPPARSASRGTTPLSTGKLEGFQSIDEAIAWLRKELTEMRLQDQQLARQLMRLRSDINKLKIEHTCRLHRRMLNDATYELEERDELADLFCDSPLASSFSLSTPLKLIGVTKMNINSRRFSLC</sequence>
<dbReference type="BioGRID-ORCS" id="103215329">
    <property type="hits" value="0 hits in 9 CRISPR screens"/>
</dbReference>
<dbReference type="RefSeq" id="XP_007959842.1">
    <property type="nucleotide sequence ID" value="XM_007961651.3"/>
</dbReference>
<dbReference type="eggNOG" id="ENOG502RY4P">
    <property type="taxonomic scope" value="Eukaryota"/>
</dbReference>
<dbReference type="Proteomes" id="UP000029965">
    <property type="component" value="Chromosome 8"/>
</dbReference>
<dbReference type="CTD" id="83648"/>
<feature type="region of interest" description="Disordered" evidence="2">
    <location>
        <begin position="58"/>
        <end position="109"/>
    </location>
</feature>
<reference evidence="3 4" key="1">
    <citation type="submission" date="2014-03" db="EMBL/GenBank/DDBJ databases">
        <authorList>
            <person name="Warren W."/>
            <person name="Wilson R.K."/>
        </authorList>
    </citation>
    <scope>NUCLEOTIDE SEQUENCE</scope>
</reference>